<dbReference type="GO" id="GO:0000049">
    <property type="term" value="F:tRNA binding"/>
    <property type="evidence" value="ECO:0007669"/>
    <property type="project" value="UniProtKB-KW"/>
</dbReference>
<keyword evidence="9" id="KW-0539">Nucleus</keyword>
<feature type="active site" description="Nucleophile" evidence="10">
    <location>
        <position position="322"/>
    </location>
</feature>
<dbReference type="Pfam" id="PF01189">
    <property type="entry name" value="Methyltr_RsmB-F"/>
    <property type="match status" value="1"/>
</dbReference>
<dbReference type="InterPro" id="IPR001678">
    <property type="entry name" value="MeTrfase_RsmB-F_NOP2_dom"/>
</dbReference>
<comment type="caution">
    <text evidence="13">The sequence shown here is derived from an EMBL/GenBank/DDBJ whole genome shotgun (WGS) entry which is preliminary data.</text>
</comment>
<keyword evidence="4 10" id="KW-0489">Methyltransferase</keyword>
<evidence type="ECO:0000256" key="5">
    <source>
        <dbReference type="ARBA" id="ARBA00022679"/>
    </source>
</evidence>
<comment type="subcellular location">
    <subcellularLocation>
        <location evidence="1">Nucleus</location>
    </subcellularLocation>
</comment>
<evidence type="ECO:0000256" key="3">
    <source>
        <dbReference type="ARBA" id="ARBA00022555"/>
    </source>
</evidence>
<keyword evidence="6 10" id="KW-0949">S-adenosyl-L-methionine</keyword>
<evidence type="ECO:0000256" key="10">
    <source>
        <dbReference type="PROSITE-ProRule" id="PRU01023"/>
    </source>
</evidence>
<evidence type="ECO:0000256" key="8">
    <source>
        <dbReference type="ARBA" id="ARBA00022884"/>
    </source>
</evidence>
<dbReference type="AlphaFoldDB" id="A0A9W8DKP6"/>
<dbReference type="GO" id="GO:0005634">
    <property type="term" value="C:nucleus"/>
    <property type="evidence" value="ECO:0007669"/>
    <property type="project" value="UniProtKB-SubCell"/>
</dbReference>
<dbReference type="InterPro" id="IPR018314">
    <property type="entry name" value="RsmB/NOL1/NOP2-like_CS"/>
</dbReference>
<evidence type="ECO:0000313" key="13">
    <source>
        <dbReference type="EMBL" id="KAJ1912305.1"/>
    </source>
</evidence>
<evidence type="ECO:0000256" key="6">
    <source>
        <dbReference type="ARBA" id="ARBA00022691"/>
    </source>
</evidence>
<dbReference type="GO" id="GO:0005737">
    <property type="term" value="C:cytoplasm"/>
    <property type="evidence" value="ECO:0007669"/>
    <property type="project" value="TreeGrafter"/>
</dbReference>
<feature type="compositionally biased region" description="Basic residues" evidence="11">
    <location>
        <begin position="1"/>
        <end position="16"/>
    </location>
</feature>
<sequence length="708" mass="78673">MTARFNKWKKNRNGKGKPRDQGTEGNYKSITVTEKSNAMFERYYRAQNLFGVDNDTEFSAFLSQLQVILPTAFRITGNRSHALELRAQIERDFIPYIQAAEVDGVLVEPPKPIPWYPGGFGWQMTVPRIALKKSESLKKFHTFLVTETEVGNISRQETVSMIPPLLLDVHPGQRIIDMCAAPGSKTAQILEALHAEDASDGPVDRGLVIANDANLKRACMLVHQTKRLHSPCLLVTHQDAEQMSNVLYPTKPEDPTYGEPARFDRILCDVPCSGDGTIRKNLLIWNDWKIADGLGLHTVQVKIAQRAAVLLQVGGRMVYSTCSFNPIENEAVVAELINSTEGAMQLVDVSDQLPGLIRRPGLPTWKVMRKDGEFVDRYADFMTETTARSHNKYPCSVFPPANAADLHLERCIRIYPQLQNTGGFFVAVLEKIRPLSKRDRKAPQANPADVTPEPVAAIPEPAETEQPSKRVKLDADEAKVDPAPPTTTSEHSDAKPLKDDPFIFVSGDDPDVESIWKFFDVAPGFPRDQFLVRSEASKQRTLYLVSSDIKAVMGIKRNERMRVVNTGIKCFGRNDIENTPCNYRIHSEALPLVYPFLGDARKVKLLHSDLRILLEAAGHVSIDKFSPALSERSASMDLGCCIGTLDPADAPVGHTMVAPMQFPIWRGVSSLNILLNKKDKDSLQARVFGPNFTVEAEAEPTAAAEKTV</sequence>
<keyword evidence="5 10" id="KW-0808">Transferase</keyword>
<dbReference type="PRINTS" id="PR02008">
    <property type="entry name" value="RCMTFAMILY"/>
</dbReference>
<dbReference type="Pfam" id="PF25376">
    <property type="entry name" value="Pre-PUA_NSUN2"/>
    <property type="match status" value="1"/>
</dbReference>
<dbReference type="SUPFAM" id="SSF53335">
    <property type="entry name" value="S-adenosyl-L-methionine-dependent methyltransferases"/>
    <property type="match status" value="1"/>
</dbReference>
<dbReference type="InterPro" id="IPR023270">
    <property type="entry name" value="RCMT_NCL1"/>
</dbReference>
<dbReference type="GO" id="GO:0030488">
    <property type="term" value="P:tRNA methylation"/>
    <property type="evidence" value="ECO:0007669"/>
    <property type="project" value="TreeGrafter"/>
</dbReference>
<feature type="region of interest" description="Disordered" evidence="11">
    <location>
        <begin position="1"/>
        <end position="26"/>
    </location>
</feature>
<feature type="domain" description="SAM-dependent MTase RsmB/NOP-type" evidence="12">
    <location>
        <begin position="61"/>
        <end position="432"/>
    </location>
</feature>
<keyword evidence="14" id="KW-1185">Reference proteome</keyword>
<evidence type="ECO:0000256" key="1">
    <source>
        <dbReference type="ARBA" id="ARBA00004123"/>
    </source>
</evidence>
<name>A0A9W8DKP6_9FUNG</name>
<feature type="binding site" evidence="10">
    <location>
        <position position="269"/>
    </location>
    <ligand>
        <name>S-adenosyl-L-methionine</name>
        <dbReference type="ChEBI" id="CHEBI:59789"/>
    </ligand>
</feature>
<dbReference type="Proteomes" id="UP001150569">
    <property type="component" value="Unassembled WGS sequence"/>
</dbReference>
<feature type="compositionally biased region" description="Low complexity" evidence="11">
    <location>
        <begin position="450"/>
        <end position="465"/>
    </location>
</feature>
<dbReference type="InterPro" id="IPR029063">
    <property type="entry name" value="SAM-dependent_MTases_sf"/>
</dbReference>
<dbReference type="OrthoDB" id="6093671at2759"/>
<dbReference type="InterPro" id="IPR057286">
    <property type="entry name" value="PUA_NSUN2"/>
</dbReference>
<evidence type="ECO:0000256" key="7">
    <source>
        <dbReference type="ARBA" id="ARBA00022694"/>
    </source>
</evidence>
<evidence type="ECO:0000256" key="2">
    <source>
        <dbReference type="ARBA" id="ARBA00007494"/>
    </source>
</evidence>
<keyword evidence="7" id="KW-0819">tRNA processing</keyword>
<evidence type="ECO:0000259" key="12">
    <source>
        <dbReference type="PROSITE" id="PS51686"/>
    </source>
</evidence>
<comment type="similarity">
    <text evidence="2 10">Belongs to the class I-like SAM-binding methyltransferase superfamily. RsmB/NOP family.</text>
</comment>
<feature type="binding site" evidence="10">
    <location>
        <position position="212"/>
    </location>
    <ligand>
        <name>S-adenosyl-L-methionine</name>
        <dbReference type="ChEBI" id="CHEBI:59789"/>
    </ligand>
</feature>
<dbReference type="PANTHER" id="PTHR22808:SF1">
    <property type="entry name" value="RNA CYTOSINE-C(5)-METHYLTRANSFERASE NSUN2-RELATED"/>
    <property type="match status" value="1"/>
</dbReference>
<keyword evidence="8 10" id="KW-0694">RNA-binding</keyword>
<dbReference type="InterPro" id="IPR049560">
    <property type="entry name" value="MeTrfase_RsmB-F_NOP2_cat"/>
</dbReference>
<evidence type="ECO:0000256" key="11">
    <source>
        <dbReference type="SAM" id="MobiDB-lite"/>
    </source>
</evidence>
<dbReference type="PANTHER" id="PTHR22808">
    <property type="entry name" value="NCL1 YEAST -RELATED NOL1/NOP2/FMU SUN DOMAIN-CONTAINING"/>
    <property type="match status" value="1"/>
</dbReference>
<dbReference type="EC" id="2.1.1.202" evidence="13"/>
<dbReference type="Gene3D" id="3.40.50.150">
    <property type="entry name" value="Vaccinia Virus protein VP39"/>
    <property type="match status" value="1"/>
</dbReference>
<dbReference type="EMBL" id="JANBPT010000845">
    <property type="protein sequence ID" value="KAJ1912305.1"/>
    <property type="molecule type" value="Genomic_DNA"/>
</dbReference>
<organism evidence="13 14">
    <name type="scientific">Tieghemiomyces parasiticus</name>
    <dbReference type="NCBI Taxonomy" id="78921"/>
    <lineage>
        <taxon>Eukaryota</taxon>
        <taxon>Fungi</taxon>
        <taxon>Fungi incertae sedis</taxon>
        <taxon>Zoopagomycota</taxon>
        <taxon>Kickxellomycotina</taxon>
        <taxon>Dimargaritomycetes</taxon>
        <taxon>Dimargaritales</taxon>
        <taxon>Dimargaritaceae</taxon>
        <taxon>Tieghemiomyces</taxon>
    </lineage>
</organism>
<feature type="binding site" evidence="10">
    <location>
        <position position="239"/>
    </location>
    <ligand>
        <name>S-adenosyl-L-methionine</name>
        <dbReference type="ChEBI" id="CHEBI:59789"/>
    </ligand>
</feature>
<gene>
    <name evidence="13" type="primary">NCL1_2</name>
    <name evidence="13" type="ORF">IWQ60_009724</name>
</gene>
<feature type="compositionally biased region" description="Basic and acidic residues" evidence="11">
    <location>
        <begin position="490"/>
        <end position="500"/>
    </location>
</feature>
<protein>
    <submittedName>
        <fullName evidence="13">tRNA (Cytosine-5-)-methyltransferase ncl1</fullName>
        <ecNumber evidence="13">2.1.1.202</ecNumber>
    </submittedName>
</protein>
<evidence type="ECO:0000313" key="14">
    <source>
        <dbReference type="Proteomes" id="UP001150569"/>
    </source>
</evidence>
<keyword evidence="3" id="KW-0820">tRNA-binding</keyword>
<evidence type="ECO:0000256" key="4">
    <source>
        <dbReference type="ARBA" id="ARBA00022603"/>
    </source>
</evidence>
<dbReference type="InterPro" id="IPR057285">
    <property type="entry name" value="Pre-PUA_NSUN2"/>
</dbReference>
<dbReference type="PROSITE" id="PS01153">
    <property type="entry name" value="NOL1_NOP2_SUN"/>
    <property type="match status" value="1"/>
</dbReference>
<dbReference type="PRINTS" id="PR02011">
    <property type="entry name" value="RCMTNCL1"/>
</dbReference>
<feature type="compositionally biased region" description="Basic and acidic residues" evidence="11">
    <location>
        <begin position="466"/>
        <end position="480"/>
    </location>
</feature>
<reference evidence="13" key="1">
    <citation type="submission" date="2022-07" db="EMBL/GenBank/DDBJ databases">
        <title>Phylogenomic reconstructions and comparative analyses of Kickxellomycotina fungi.</title>
        <authorList>
            <person name="Reynolds N.K."/>
            <person name="Stajich J.E."/>
            <person name="Barry K."/>
            <person name="Grigoriev I.V."/>
            <person name="Crous P."/>
            <person name="Smith M.E."/>
        </authorList>
    </citation>
    <scope>NUCLEOTIDE SEQUENCE</scope>
    <source>
        <strain evidence="13">RSA 861</strain>
    </source>
</reference>
<dbReference type="GO" id="GO:0016428">
    <property type="term" value="F:tRNA (cytidine-5-)-methyltransferase activity"/>
    <property type="evidence" value="ECO:0007669"/>
    <property type="project" value="InterPro"/>
</dbReference>
<dbReference type="PROSITE" id="PS51686">
    <property type="entry name" value="SAM_MT_RSMB_NOP"/>
    <property type="match status" value="1"/>
</dbReference>
<proteinExistence type="inferred from homology"/>
<dbReference type="Pfam" id="PF25378">
    <property type="entry name" value="PUA_NSUN2"/>
    <property type="match status" value="1"/>
</dbReference>
<dbReference type="InterPro" id="IPR023267">
    <property type="entry name" value="RCMT"/>
</dbReference>
<evidence type="ECO:0000256" key="9">
    <source>
        <dbReference type="ARBA" id="ARBA00023242"/>
    </source>
</evidence>
<accession>A0A9W8DKP6</accession>
<feature type="binding site" evidence="10">
    <location>
        <begin position="179"/>
        <end position="185"/>
    </location>
    <ligand>
        <name>S-adenosyl-L-methionine</name>
        <dbReference type="ChEBI" id="CHEBI:59789"/>
    </ligand>
</feature>
<feature type="region of interest" description="Disordered" evidence="11">
    <location>
        <begin position="436"/>
        <end position="500"/>
    </location>
</feature>